<evidence type="ECO:0000259" key="6">
    <source>
        <dbReference type="Pfam" id="PF06657"/>
    </source>
</evidence>
<evidence type="ECO:0000259" key="7">
    <source>
        <dbReference type="Pfam" id="PF14197"/>
    </source>
</evidence>
<feature type="region of interest" description="Disordered" evidence="5">
    <location>
        <begin position="27"/>
        <end position="103"/>
    </location>
</feature>
<evidence type="ECO:0000256" key="2">
    <source>
        <dbReference type="ARBA" id="ARBA00022490"/>
    </source>
</evidence>
<evidence type="ECO:0000313" key="9">
    <source>
        <dbReference type="Proteomes" id="UP000799429"/>
    </source>
</evidence>
<dbReference type="Pfam" id="PF06657">
    <property type="entry name" value="Cep57_MT_bd"/>
    <property type="match status" value="1"/>
</dbReference>
<feature type="region of interest" description="Disordered" evidence="5">
    <location>
        <begin position="805"/>
        <end position="889"/>
    </location>
</feature>
<comment type="subcellular location">
    <subcellularLocation>
        <location evidence="1">Cytoplasm</location>
        <location evidence="1">Cytoskeleton</location>
        <location evidence="1">Microtubule organizing center</location>
    </subcellularLocation>
</comment>
<accession>A0A9P4VPS5</accession>
<evidence type="ECO:0000256" key="3">
    <source>
        <dbReference type="ARBA" id="ARBA00023212"/>
    </source>
</evidence>
<feature type="compositionally biased region" description="Basic and acidic residues" evidence="5">
    <location>
        <begin position="1051"/>
        <end position="1068"/>
    </location>
</feature>
<protein>
    <recommendedName>
        <fullName evidence="10">Cep57 centrosome microtubule-binding domain-containing protein</fullName>
    </recommendedName>
</protein>
<evidence type="ECO:0000256" key="5">
    <source>
        <dbReference type="SAM" id="MobiDB-lite"/>
    </source>
</evidence>
<evidence type="ECO:0000256" key="4">
    <source>
        <dbReference type="SAM" id="Coils"/>
    </source>
</evidence>
<dbReference type="InterPro" id="IPR051756">
    <property type="entry name" value="Centrosomal_MT-associated"/>
</dbReference>
<evidence type="ECO:0008006" key="10">
    <source>
        <dbReference type="Google" id="ProtNLM"/>
    </source>
</evidence>
<gene>
    <name evidence="8" type="ORF">M501DRAFT_177100</name>
</gene>
<dbReference type="GO" id="GO:0008017">
    <property type="term" value="F:microtubule binding"/>
    <property type="evidence" value="ECO:0007669"/>
    <property type="project" value="InterPro"/>
</dbReference>
<feature type="compositionally biased region" description="Polar residues" evidence="5">
    <location>
        <begin position="754"/>
        <end position="764"/>
    </location>
</feature>
<evidence type="ECO:0000256" key="1">
    <source>
        <dbReference type="ARBA" id="ARBA00004267"/>
    </source>
</evidence>
<feature type="domain" description="PPC89 centrosome localisation" evidence="7">
    <location>
        <begin position="443"/>
        <end position="500"/>
    </location>
</feature>
<dbReference type="PANTHER" id="PTHR19336">
    <property type="entry name" value="UNCHARACTERIZED DUF1167"/>
    <property type="match status" value="1"/>
</dbReference>
<feature type="compositionally biased region" description="Polar residues" evidence="5">
    <location>
        <begin position="203"/>
        <end position="215"/>
    </location>
</feature>
<dbReference type="PANTHER" id="PTHR19336:SF9">
    <property type="entry name" value="SPINDLE POLE BODY PROTEIN PPC89"/>
    <property type="match status" value="1"/>
</dbReference>
<feature type="region of interest" description="Disordered" evidence="5">
    <location>
        <begin position="1051"/>
        <end position="1072"/>
    </location>
</feature>
<evidence type="ECO:0000313" key="8">
    <source>
        <dbReference type="EMBL" id="KAF2837600.1"/>
    </source>
</evidence>
<feature type="compositionally biased region" description="Polar residues" evidence="5">
    <location>
        <begin position="139"/>
        <end position="156"/>
    </location>
</feature>
<comment type="caution">
    <text evidence="8">The sequence shown here is derived from an EMBL/GenBank/DDBJ whole genome shotgun (WGS) entry which is preliminary data.</text>
</comment>
<keyword evidence="9" id="KW-1185">Reference proteome</keyword>
<dbReference type="GO" id="GO:0005815">
    <property type="term" value="C:microtubule organizing center"/>
    <property type="evidence" value="ECO:0007669"/>
    <property type="project" value="UniProtKB-SubCell"/>
</dbReference>
<feature type="compositionally biased region" description="Polar residues" evidence="5">
    <location>
        <begin position="266"/>
        <end position="291"/>
    </location>
</feature>
<keyword evidence="2" id="KW-0963">Cytoplasm</keyword>
<feature type="compositionally biased region" description="Basic and acidic residues" evidence="5">
    <location>
        <begin position="186"/>
        <end position="201"/>
    </location>
</feature>
<dbReference type="EMBL" id="MU006099">
    <property type="protein sequence ID" value="KAF2837600.1"/>
    <property type="molecule type" value="Genomic_DNA"/>
</dbReference>
<feature type="coiled-coil region" evidence="4">
    <location>
        <begin position="953"/>
        <end position="980"/>
    </location>
</feature>
<feature type="coiled-coil region" evidence="4">
    <location>
        <begin position="425"/>
        <end position="599"/>
    </location>
</feature>
<feature type="region of interest" description="Disordered" evidence="5">
    <location>
        <begin position="116"/>
        <end position="215"/>
    </location>
</feature>
<dbReference type="InterPro" id="IPR024957">
    <property type="entry name" value="Cep57_MT-bd_dom"/>
</dbReference>
<feature type="compositionally biased region" description="Polar residues" evidence="5">
    <location>
        <begin position="27"/>
        <end position="36"/>
    </location>
</feature>
<organism evidence="8 9">
    <name type="scientific">Patellaria atrata CBS 101060</name>
    <dbReference type="NCBI Taxonomy" id="1346257"/>
    <lineage>
        <taxon>Eukaryota</taxon>
        <taxon>Fungi</taxon>
        <taxon>Dikarya</taxon>
        <taxon>Ascomycota</taxon>
        <taxon>Pezizomycotina</taxon>
        <taxon>Dothideomycetes</taxon>
        <taxon>Dothideomycetes incertae sedis</taxon>
        <taxon>Patellariales</taxon>
        <taxon>Patellariaceae</taxon>
        <taxon>Patellaria</taxon>
    </lineage>
</organism>
<reference evidence="8" key="1">
    <citation type="journal article" date="2020" name="Stud. Mycol.">
        <title>101 Dothideomycetes genomes: a test case for predicting lifestyles and emergence of pathogens.</title>
        <authorList>
            <person name="Haridas S."/>
            <person name="Albert R."/>
            <person name="Binder M."/>
            <person name="Bloem J."/>
            <person name="Labutti K."/>
            <person name="Salamov A."/>
            <person name="Andreopoulos B."/>
            <person name="Baker S."/>
            <person name="Barry K."/>
            <person name="Bills G."/>
            <person name="Bluhm B."/>
            <person name="Cannon C."/>
            <person name="Castanera R."/>
            <person name="Culley D."/>
            <person name="Daum C."/>
            <person name="Ezra D."/>
            <person name="Gonzalez J."/>
            <person name="Henrissat B."/>
            <person name="Kuo A."/>
            <person name="Liang C."/>
            <person name="Lipzen A."/>
            <person name="Lutzoni F."/>
            <person name="Magnuson J."/>
            <person name="Mondo S."/>
            <person name="Nolan M."/>
            <person name="Ohm R."/>
            <person name="Pangilinan J."/>
            <person name="Park H.-J."/>
            <person name="Ramirez L."/>
            <person name="Alfaro M."/>
            <person name="Sun H."/>
            <person name="Tritt A."/>
            <person name="Yoshinaga Y."/>
            <person name="Zwiers L.-H."/>
            <person name="Turgeon B."/>
            <person name="Goodwin S."/>
            <person name="Spatafora J."/>
            <person name="Crous P."/>
            <person name="Grigoriev I."/>
        </authorList>
    </citation>
    <scope>NUCLEOTIDE SEQUENCE</scope>
    <source>
        <strain evidence="8">CBS 101060</strain>
    </source>
</reference>
<feature type="coiled-coil region" evidence="4">
    <location>
        <begin position="624"/>
        <end position="674"/>
    </location>
</feature>
<keyword evidence="4" id="KW-0175">Coiled coil</keyword>
<dbReference type="Proteomes" id="UP000799429">
    <property type="component" value="Unassembled WGS sequence"/>
</dbReference>
<dbReference type="AlphaFoldDB" id="A0A9P4VPS5"/>
<dbReference type="OrthoDB" id="76453at2759"/>
<feature type="region of interest" description="Disordered" evidence="5">
    <location>
        <begin position="733"/>
        <end position="773"/>
    </location>
</feature>
<sequence length="1082" mass="124185">MVTSPRERNSQSPSSVLASLVQNIHENRSRNQSYYLPSSPPKPPQEDLSQVSSLDPDDIVAESTRNQAFEESFTDPLPGVRDSAKRYHPRCWQPRSPPPKVTSSFLEHAFDDFSGEFRQEGSPEASNSASVSVELGRGNQRQSPRVASTRLYNSRTDSQRKHSNMDNNSLYDITATPQNKPRTSLRKVDSADRSTLKREAQLRSASRQQQENLEGNFTKEIKELLAGTDRPKSTLAQSHARVTMEEDASIIDERPPTVSLNLKTTRFNNPRSRQTSGVGNETATTPNNSKHYASPFLRTPANGTIQSFVLPDIPNLTELVSGAYKEGTPVFSCSGKIRSRFAPAPDADAPHHNSFEDIPVPQDEKVLIASLKLLSDKFARLEEEKLSADDKVDRYGNKIIKLEAELDVLKRPDSTLGSPDGDFGKSAWKTEKANLQRDMEVAQKKLERVERRLECANSATKKLTEERDALLTQLEVAFMGQGELKAENEQLRVEIRELRKNNQTKNAHFEGEVQELRKENRSLQKKNAQFESEIQQFRKENQVLLEKNEQFEDETRQLRLDRKQFAKVRKENDTLQAEYNRVQAQQENLRKENDTLRGKFDMIQSKHEEDTQRWTTKEIKFRTAAAIQQHAEEKRARVENREQQRYHKALKSENNLLRERLEDIERRLDNVQKLPAMSEVREETIRRLQDDTIDFLYNNRVNRNRQDFDRVAKSNERPNEDDRLHTLRNLEERLRREREERTQESRAQERPQTRRAQSLMSSTINHEKKTTQTVELPKEVTEISEIDPAFIANIRKQLEAERAAKRTTRSFSAPANHLKEDTVHSVKTRASSRRTSFSESTDDPEENAPSLADFATNLPEFTATQQKEKTERSILSESTRRRRSAPPELTSAFILPDITMRNPHSLSTHNKKNCTLCLPKSNHDNIDIPDPVPVSLRTSDQPDATIRPVQPPMKALASVLKTLEDELEHLHIQLAGLHQDMRDLDPSCGMREHNEIQRKLRETLRSIEVRQKQIYTLYDVVEVCKDDDKEITGKIVEETLQSIGLDPVELLGREGGRGEDGETEEKSWRGFSSEDAMFDLHL</sequence>
<feature type="domain" description="Cep57 centrosome microtubule-binding" evidence="6">
    <location>
        <begin position="944"/>
        <end position="1020"/>
    </location>
</feature>
<keyword evidence="3" id="KW-0206">Cytoskeleton</keyword>
<dbReference type="Pfam" id="PF14197">
    <property type="entry name" value="Cep57_CLD_2"/>
    <property type="match status" value="1"/>
</dbReference>
<proteinExistence type="predicted"/>
<feature type="region of interest" description="Disordered" evidence="5">
    <location>
        <begin position="266"/>
        <end position="294"/>
    </location>
</feature>
<dbReference type="InterPro" id="IPR025925">
    <property type="entry name" value="PPC89_CLD"/>
</dbReference>
<feature type="compositionally biased region" description="Basic and acidic residues" evidence="5">
    <location>
        <begin position="733"/>
        <end position="752"/>
    </location>
</feature>
<feature type="compositionally biased region" description="Polar residues" evidence="5">
    <location>
        <begin position="165"/>
        <end position="182"/>
    </location>
</feature>
<name>A0A9P4VPS5_9PEZI</name>